<dbReference type="AlphaFoldDB" id="A0A2S4KNW9"/>
<name>A0A2S4KNW9_9HYPO</name>
<protein>
    <recommendedName>
        <fullName evidence="4">BTB domain-containing protein</fullName>
    </recommendedName>
</protein>
<proteinExistence type="predicted"/>
<evidence type="ECO:0000313" key="2">
    <source>
        <dbReference type="EMBL" id="POR31883.1"/>
    </source>
</evidence>
<dbReference type="Proteomes" id="UP000237481">
    <property type="component" value="Unassembled WGS sequence"/>
</dbReference>
<evidence type="ECO:0008006" key="4">
    <source>
        <dbReference type="Google" id="ProtNLM"/>
    </source>
</evidence>
<evidence type="ECO:0000313" key="3">
    <source>
        <dbReference type="Proteomes" id="UP000237481"/>
    </source>
</evidence>
<dbReference type="EMBL" id="PKSG01000967">
    <property type="protein sequence ID" value="POR31883.1"/>
    <property type="molecule type" value="Genomic_DNA"/>
</dbReference>
<accession>A0A2S4KNW9</accession>
<sequence length="433" mass="48608">MSEELHHFMFTMEHIAHIIDPDGDVVYVFQDPRAPFAVWDDDTISDGREPGDVQSEHTDAADAQRGAGDVGARNQSIVAHSGSQNEVGQSEVRMLVSSKHLILASPYLKDMFTGPWKESAAAASTDAPLVLKGPHCAEQAMLVVMSIIHGKTRQVPRKLPFELLAEIAAVVHCYQCHQAVEVFSDLWLGACNDELPTGYGREAVLRLFVSWVFSDQNDFRSMSRLFERRSRGPLHTLNLPIPPVIVDRIERKRQASVSRILDKIYESLRDLSEGEGACLDNCYAMRLGALMRHMVEQGLYPRPETPYLGISFEHLGWFVESFSEPLWHTYSASGLRLMDARGEGFEDGWKSCHYNATRNPSAKGLERLERASRAYQAEVWGDEKLEPHSCSVMDSILPTIIEVEKSLEGFSLSEFHAESDEEGDQSVLLSFLR</sequence>
<keyword evidence="3" id="KW-1185">Reference proteome</keyword>
<comment type="caution">
    <text evidence="2">The sequence shown here is derived from an EMBL/GenBank/DDBJ whole genome shotgun (WGS) entry which is preliminary data.</text>
</comment>
<dbReference type="STRING" id="94208.A0A2S4KNW9"/>
<gene>
    <name evidence="2" type="ORF">TPAR_07896</name>
</gene>
<reference evidence="2 3" key="1">
    <citation type="submission" date="2018-01" db="EMBL/GenBank/DDBJ databases">
        <title>Harnessing the power of phylogenomics to disentangle the directionality and signatures of interkingdom host jumping in the parasitic fungal genus Tolypocladium.</title>
        <authorList>
            <person name="Quandt C.A."/>
            <person name="Patterson W."/>
            <person name="Spatafora J.W."/>
        </authorList>
    </citation>
    <scope>NUCLEOTIDE SEQUENCE [LARGE SCALE GENOMIC DNA]</scope>
    <source>
        <strain evidence="2 3">NRBC 100945</strain>
    </source>
</reference>
<feature type="compositionally biased region" description="Basic and acidic residues" evidence="1">
    <location>
        <begin position="45"/>
        <end position="62"/>
    </location>
</feature>
<feature type="region of interest" description="Disordered" evidence="1">
    <location>
        <begin position="41"/>
        <end position="71"/>
    </location>
</feature>
<evidence type="ECO:0000256" key="1">
    <source>
        <dbReference type="SAM" id="MobiDB-lite"/>
    </source>
</evidence>
<organism evidence="2 3">
    <name type="scientific">Tolypocladium paradoxum</name>
    <dbReference type="NCBI Taxonomy" id="94208"/>
    <lineage>
        <taxon>Eukaryota</taxon>
        <taxon>Fungi</taxon>
        <taxon>Dikarya</taxon>
        <taxon>Ascomycota</taxon>
        <taxon>Pezizomycotina</taxon>
        <taxon>Sordariomycetes</taxon>
        <taxon>Hypocreomycetidae</taxon>
        <taxon>Hypocreales</taxon>
        <taxon>Ophiocordycipitaceae</taxon>
        <taxon>Tolypocladium</taxon>
    </lineage>
</organism>
<dbReference type="OrthoDB" id="4926430at2759"/>